<dbReference type="Gene3D" id="3.80.10.10">
    <property type="entry name" value="Ribonuclease Inhibitor"/>
    <property type="match status" value="2"/>
</dbReference>
<dbReference type="PANTHER" id="PTHR48051">
    <property type="match status" value="1"/>
</dbReference>
<keyword evidence="5" id="KW-1185">Reference proteome</keyword>
<dbReference type="PANTHER" id="PTHR48051:SF1">
    <property type="entry name" value="RAS SUPPRESSOR PROTEIN 1"/>
    <property type="match status" value="1"/>
</dbReference>
<organism evidence="4 5">
    <name type="scientific">Tetradesmus obliquus</name>
    <name type="common">Green alga</name>
    <name type="synonym">Acutodesmus obliquus</name>
    <dbReference type="NCBI Taxonomy" id="3088"/>
    <lineage>
        <taxon>Eukaryota</taxon>
        <taxon>Viridiplantae</taxon>
        <taxon>Chlorophyta</taxon>
        <taxon>core chlorophytes</taxon>
        <taxon>Chlorophyceae</taxon>
        <taxon>CS clade</taxon>
        <taxon>Sphaeropleales</taxon>
        <taxon>Scenedesmaceae</taxon>
        <taxon>Tetradesmus</taxon>
    </lineage>
</organism>
<evidence type="ECO:0000256" key="3">
    <source>
        <dbReference type="ARBA" id="ARBA00022737"/>
    </source>
</evidence>
<dbReference type="SUPFAM" id="SSF52058">
    <property type="entry name" value="L domain-like"/>
    <property type="match status" value="1"/>
</dbReference>
<dbReference type="InterPro" id="IPR003591">
    <property type="entry name" value="Leu-rich_rpt_typical-subtyp"/>
</dbReference>
<protein>
    <submittedName>
        <fullName evidence="4">Uncharacterized protein</fullName>
    </submittedName>
</protein>
<keyword evidence="2" id="KW-0433">Leucine-rich repeat</keyword>
<dbReference type="GO" id="GO:0005930">
    <property type="term" value="C:axoneme"/>
    <property type="evidence" value="ECO:0007669"/>
    <property type="project" value="UniProtKB-SubCell"/>
</dbReference>
<evidence type="ECO:0000256" key="1">
    <source>
        <dbReference type="ARBA" id="ARBA00004430"/>
    </source>
</evidence>
<evidence type="ECO:0000313" key="5">
    <source>
        <dbReference type="Proteomes" id="UP000256970"/>
    </source>
</evidence>
<evidence type="ECO:0000256" key="2">
    <source>
        <dbReference type="ARBA" id="ARBA00022614"/>
    </source>
</evidence>
<name>A0A383VT17_TETOB</name>
<dbReference type="SMART" id="SM00364">
    <property type="entry name" value="LRR_BAC"/>
    <property type="match status" value="5"/>
</dbReference>
<dbReference type="EMBL" id="FNXT01000825">
    <property type="protein sequence ID" value="SZX67959.1"/>
    <property type="molecule type" value="Genomic_DNA"/>
</dbReference>
<keyword evidence="3" id="KW-0677">Repeat</keyword>
<dbReference type="Pfam" id="PF13855">
    <property type="entry name" value="LRR_8"/>
    <property type="match status" value="3"/>
</dbReference>
<dbReference type="Proteomes" id="UP000256970">
    <property type="component" value="Unassembled WGS sequence"/>
</dbReference>
<dbReference type="AlphaFoldDB" id="A0A383VT17"/>
<dbReference type="InterPro" id="IPR050216">
    <property type="entry name" value="LRR_domain-containing"/>
</dbReference>
<dbReference type="InterPro" id="IPR032675">
    <property type="entry name" value="LRR_dom_sf"/>
</dbReference>
<reference evidence="4 5" key="1">
    <citation type="submission" date="2016-10" db="EMBL/GenBank/DDBJ databases">
        <authorList>
            <person name="Cai Z."/>
        </authorList>
    </citation>
    <scope>NUCLEOTIDE SEQUENCE [LARGE SCALE GENOMIC DNA]</scope>
</reference>
<sequence length="268" mass="28196">MGNCFGKSTTQRRHDNWKATGIVALRDGGVRSIPSNLLAIAGSVRTLDLSNNSISDLAQEDLQGFSQLQRLVLAGNRLGQLPRSIGALSQLKHLALDANKLTQLPAELGQLQKLEVLLLQSNQLTLLPGALESCKALKTLNVSGNRLTALPDALGACSSLQELDVSNNQLSSLPAALGSLSKLKVLQADTNSIAAVPGQLLQGCSALHTLSLHSNPITPAELESTPGYTEYDARRRGKYDKVLAGGALLGSAGLDDGLDRLLKAPSPN</sequence>
<dbReference type="STRING" id="3088.A0A383VT17"/>
<accession>A0A383VT17</accession>
<gene>
    <name evidence="4" type="ORF">BQ4739_LOCUS8292</name>
</gene>
<comment type="subcellular location">
    <subcellularLocation>
        <location evidence="1">Cytoplasm</location>
        <location evidence="1">Cytoskeleton</location>
        <location evidence="1">Cilium axoneme</location>
    </subcellularLocation>
</comment>
<dbReference type="SMART" id="SM00369">
    <property type="entry name" value="LRR_TYP"/>
    <property type="match status" value="7"/>
</dbReference>
<dbReference type="PROSITE" id="PS51450">
    <property type="entry name" value="LRR"/>
    <property type="match status" value="2"/>
</dbReference>
<proteinExistence type="predicted"/>
<evidence type="ECO:0000313" key="4">
    <source>
        <dbReference type="EMBL" id="SZX67959.1"/>
    </source>
</evidence>
<dbReference type="InterPro" id="IPR001611">
    <property type="entry name" value="Leu-rich_rpt"/>
</dbReference>